<proteinExistence type="predicted"/>
<dbReference type="GO" id="GO:0016779">
    <property type="term" value="F:nucleotidyltransferase activity"/>
    <property type="evidence" value="ECO:0007669"/>
    <property type="project" value="UniProtKB-ARBA"/>
</dbReference>
<dbReference type="PANTHER" id="PTHR43777:SF1">
    <property type="entry name" value="MOLYBDENUM COFACTOR CYTIDYLYLTRANSFERASE"/>
    <property type="match status" value="1"/>
</dbReference>
<feature type="domain" description="MobA-like NTP transferase" evidence="1">
    <location>
        <begin position="9"/>
        <end position="168"/>
    </location>
</feature>
<dbReference type="InterPro" id="IPR025877">
    <property type="entry name" value="MobA-like_NTP_Trfase"/>
</dbReference>
<organism evidence="2 3">
    <name type="scientific">Clostridium symbiosum</name>
    <name type="common">Bacteroides symbiosus</name>
    <dbReference type="NCBI Taxonomy" id="1512"/>
    <lineage>
        <taxon>Bacteria</taxon>
        <taxon>Bacillati</taxon>
        <taxon>Bacillota</taxon>
        <taxon>Clostridia</taxon>
        <taxon>Lachnospirales</taxon>
        <taxon>Lachnospiraceae</taxon>
        <taxon>Otoolea</taxon>
    </lineage>
</organism>
<accession>A0AAW5F331</accession>
<dbReference type="PANTHER" id="PTHR43777">
    <property type="entry name" value="MOLYBDENUM COFACTOR CYTIDYLYLTRANSFERASE"/>
    <property type="match status" value="1"/>
</dbReference>
<sequence>MCPTNTFTAVIAAAGLSTRMGAFKPILPLGEESISRSLVLAFVGAGSLPVTVVTGYMAETLASHLGGLPVRLVHNSAYRTSQMFDSLRLGLLSLQKEEAAPLPDKIFLCPADIPLVSSETIACMARQEADIVIPVCSGRKGHPVCVSSSMLFALLEHDGTDGLRGALNGLSIKPLMLAVSDPGILTDADTMEDYERIKKLLRR</sequence>
<dbReference type="RefSeq" id="WP_004462032.1">
    <property type="nucleotide sequence ID" value="NZ_JADNHH010000004.1"/>
</dbReference>
<dbReference type="EMBL" id="JAINVB010000001">
    <property type="protein sequence ID" value="MCK0086282.1"/>
    <property type="molecule type" value="Genomic_DNA"/>
</dbReference>
<dbReference type="InterPro" id="IPR029044">
    <property type="entry name" value="Nucleotide-diphossugar_trans"/>
</dbReference>
<comment type="caution">
    <text evidence="2">The sequence shown here is derived from an EMBL/GenBank/DDBJ whole genome shotgun (WGS) entry which is preliminary data.</text>
</comment>
<dbReference type="Proteomes" id="UP001203136">
    <property type="component" value="Unassembled WGS sequence"/>
</dbReference>
<dbReference type="Pfam" id="PF12804">
    <property type="entry name" value="NTP_transf_3"/>
    <property type="match status" value="1"/>
</dbReference>
<dbReference type="CDD" id="cd04182">
    <property type="entry name" value="GT_2_like_f"/>
    <property type="match status" value="1"/>
</dbReference>
<dbReference type="SUPFAM" id="SSF53448">
    <property type="entry name" value="Nucleotide-diphospho-sugar transferases"/>
    <property type="match status" value="1"/>
</dbReference>
<name>A0AAW5F331_CLOSY</name>
<reference evidence="2" key="1">
    <citation type="journal article" date="2022" name="Cell Host Microbe">
        <title>Colonization of the live biotherapeutic product VE303 and modulation of the microbiota and metabolites in healthy volunteers.</title>
        <authorList>
            <person name="Dsouza M."/>
            <person name="Menon R."/>
            <person name="Crossette E."/>
            <person name="Bhattarai S.K."/>
            <person name="Schneider J."/>
            <person name="Kim Y.G."/>
            <person name="Reddy S."/>
            <person name="Caballero S."/>
            <person name="Felix C."/>
            <person name="Cornacchione L."/>
            <person name="Hendrickson J."/>
            <person name="Watson A.R."/>
            <person name="Minot S.S."/>
            <person name="Greenfield N."/>
            <person name="Schopf L."/>
            <person name="Szabady R."/>
            <person name="Patarroyo J."/>
            <person name="Smith W."/>
            <person name="Harrison P."/>
            <person name="Kuijper E.J."/>
            <person name="Kelly C.P."/>
            <person name="Olle B."/>
            <person name="Bobilev D."/>
            <person name="Silber J.L."/>
            <person name="Bucci V."/>
            <person name="Roberts B."/>
            <person name="Faith J."/>
            <person name="Norman J.M."/>
        </authorList>
    </citation>
    <scope>NUCLEOTIDE SEQUENCE</scope>
    <source>
        <strain evidence="2">VE303-04</strain>
    </source>
</reference>
<dbReference type="Gene3D" id="3.90.550.10">
    <property type="entry name" value="Spore Coat Polysaccharide Biosynthesis Protein SpsA, Chain A"/>
    <property type="match status" value="1"/>
</dbReference>
<evidence type="ECO:0000313" key="2">
    <source>
        <dbReference type="EMBL" id="MCK0086282.1"/>
    </source>
</evidence>
<evidence type="ECO:0000313" key="3">
    <source>
        <dbReference type="Proteomes" id="UP001203136"/>
    </source>
</evidence>
<dbReference type="AlphaFoldDB" id="A0AAW5F331"/>
<gene>
    <name evidence="2" type="ORF">K5I21_10460</name>
</gene>
<evidence type="ECO:0000259" key="1">
    <source>
        <dbReference type="Pfam" id="PF12804"/>
    </source>
</evidence>
<protein>
    <submittedName>
        <fullName evidence="2">Nucleotidyltransferase family protein</fullName>
    </submittedName>
</protein>